<dbReference type="GO" id="GO:0000976">
    <property type="term" value="F:transcription cis-regulatory region binding"/>
    <property type="evidence" value="ECO:0007669"/>
    <property type="project" value="TreeGrafter"/>
</dbReference>
<keyword evidence="3" id="KW-0805">Transcription regulation</keyword>
<dbReference type="Gene3D" id="6.10.250.690">
    <property type="match status" value="1"/>
</dbReference>
<keyword evidence="11" id="KW-1185">Reference proteome</keyword>
<dbReference type="FunFam" id="3.40.50.2300:FF:000001">
    <property type="entry name" value="DNA-binding response regulator PhoB"/>
    <property type="match status" value="1"/>
</dbReference>
<dbReference type="PROSITE" id="PS50110">
    <property type="entry name" value="RESPONSE_REGULATORY"/>
    <property type="match status" value="1"/>
</dbReference>
<dbReference type="PANTHER" id="PTHR48111:SF36">
    <property type="entry name" value="TRANSCRIPTIONAL REGULATORY PROTEIN CUTR"/>
    <property type="match status" value="1"/>
</dbReference>
<keyword evidence="1 6" id="KW-0597">Phosphoprotein</keyword>
<name>A0A3M0G8Q1_9ACTN</name>
<dbReference type="InterPro" id="IPR001789">
    <property type="entry name" value="Sig_transdc_resp-reg_receiver"/>
</dbReference>
<dbReference type="Proteomes" id="UP000275256">
    <property type="component" value="Unassembled WGS sequence"/>
</dbReference>
<evidence type="ECO:0000313" key="11">
    <source>
        <dbReference type="Proteomes" id="UP000275256"/>
    </source>
</evidence>
<evidence type="ECO:0000256" key="1">
    <source>
        <dbReference type="ARBA" id="ARBA00022553"/>
    </source>
</evidence>
<proteinExistence type="predicted"/>
<dbReference type="Pfam" id="PF00486">
    <property type="entry name" value="Trans_reg_C"/>
    <property type="match status" value="1"/>
</dbReference>
<feature type="DNA-binding region" description="OmpR/PhoB-type" evidence="7">
    <location>
        <begin position="124"/>
        <end position="217"/>
    </location>
</feature>
<evidence type="ECO:0000256" key="5">
    <source>
        <dbReference type="ARBA" id="ARBA00023163"/>
    </source>
</evidence>
<keyword evidence="5" id="KW-0804">Transcription</keyword>
<dbReference type="PROSITE" id="PS51755">
    <property type="entry name" value="OMPR_PHOB"/>
    <property type="match status" value="1"/>
</dbReference>
<evidence type="ECO:0000259" key="9">
    <source>
        <dbReference type="PROSITE" id="PS51755"/>
    </source>
</evidence>
<sequence length="217" mass="23757">MRVLVVDDERGLTRTLQRGLAAEGFAVDLAHDGESGLSLATHGDYDAMVLDIMLPRRNGYDVVAEMRKRGVWTPVIMLSAKDGEYDVADALDLGADDYLTKPFSFVVLVARLRALVRRPAEARPAVLTVGGLELDPSTRIVSRDGVAVALTTREVALLEYLMRHASRVIGKVELLDHVWDGAGEDLNVVEVYVGYLRRKLGRDVVATVRGAGYRVLG</sequence>
<evidence type="ECO:0000256" key="3">
    <source>
        <dbReference type="ARBA" id="ARBA00023015"/>
    </source>
</evidence>
<dbReference type="RefSeq" id="WP_121899903.1">
    <property type="nucleotide sequence ID" value="NZ_REFW01000001.1"/>
</dbReference>
<dbReference type="Gene3D" id="1.10.10.10">
    <property type="entry name" value="Winged helix-like DNA-binding domain superfamily/Winged helix DNA-binding domain"/>
    <property type="match status" value="1"/>
</dbReference>
<dbReference type="AlphaFoldDB" id="A0A3M0G8Q1"/>
<dbReference type="EMBL" id="REFW01000001">
    <property type="protein sequence ID" value="RMB61355.1"/>
    <property type="molecule type" value="Genomic_DNA"/>
</dbReference>
<keyword evidence="4 7" id="KW-0238">DNA-binding</keyword>
<evidence type="ECO:0000259" key="8">
    <source>
        <dbReference type="PROSITE" id="PS50110"/>
    </source>
</evidence>
<organism evidence="10 11">
    <name type="scientific">Tessaracoccus antarcticus</name>
    <dbReference type="NCBI Taxonomy" id="2479848"/>
    <lineage>
        <taxon>Bacteria</taxon>
        <taxon>Bacillati</taxon>
        <taxon>Actinomycetota</taxon>
        <taxon>Actinomycetes</taxon>
        <taxon>Propionibacteriales</taxon>
        <taxon>Propionibacteriaceae</taxon>
        <taxon>Tessaracoccus</taxon>
    </lineage>
</organism>
<feature type="domain" description="OmpR/PhoB-type" evidence="9">
    <location>
        <begin position="124"/>
        <end position="217"/>
    </location>
</feature>
<dbReference type="InterPro" id="IPR001867">
    <property type="entry name" value="OmpR/PhoB-type_DNA-bd"/>
</dbReference>
<dbReference type="SMART" id="SM00862">
    <property type="entry name" value="Trans_reg_C"/>
    <property type="match status" value="1"/>
</dbReference>
<feature type="modified residue" description="4-aspartylphosphate" evidence="6">
    <location>
        <position position="51"/>
    </location>
</feature>
<dbReference type="InterPro" id="IPR039420">
    <property type="entry name" value="WalR-like"/>
</dbReference>
<dbReference type="GO" id="GO:0006355">
    <property type="term" value="P:regulation of DNA-templated transcription"/>
    <property type="evidence" value="ECO:0007669"/>
    <property type="project" value="InterPro"/>
</dbReference>
<dbReference type="InterPro" id="IPR036388">
    <property type="entry name" value="WH-like_DNA-bd_sf"/>
</dbReference>
<dbReference type="SUPFAM" id="SSF52172">
    <property type="entry name" value="CheY-like"/>
    <property type="match status" value="1"/>
</dbReference>
<dbReference type="Gene3D" id="3.40.50.2300">
    <property type="match status" value="1"/>
</dbReference>
<evidence type="ECO:0000313" key="10">
    <source>
        <dbReference type="EMBL" id="RMB61355.1"/>
    </source>
</evidence>
<evidence type="ECO:0000256" key="2">
    <source>
        <dbReference type="ARBA" id="ARBA00023012"/>
    </source>
</evidence>
<dbReference type="GO" id="GO:0000156">
    <property type="term" value="F:phosphorelay response regulator activity"/>
    <property type="evidence" value="ECO:0007669"/>
    <property type="project" value="TreeGrafter"/>
</dbReference>
<keyword evidence="2" id="KW-0902">Two-component regulatory system</keyword>
<protein>
    <submittedName>
        <fullName evidence="10">DNA-binding response regulator</fullName>
    </submittedName>
</protein>
<dbReference type="InterPro" id="IPR011006">
    <property type="entry name" value="CheY-like_superfamily"/>
</dbReference>
<reference evidence="10 11" key="1">
    <citation type="submission" date="2018-10" db="EMBL/GenBank/DDBJ databases">
        <title>Tessaracoccus antarcticuss sp. nov., isolated from sediment.</title>
        <authorList>
            <person name="Zhou L.Y."/>
            <person name="Du Z.J."/>
        </authorList>
    </citation>
    <scope>NUCLEOTIDE SEQUENCE [LARGE SCALE GENOMIC DNA]</scope>
    <source>
        <strain evidence="10 11">JDX10</strain>
    </source>
</reference>
<dbReference type="OrthoDB" id="9812490at2"/>
<dbReference type="CDD" id="cd00383">
    <property type="entry name" value="trans_reg_C"/>
    <property type="match status" value="1"/>
</dbReference>
<evidence type="ECO:0000256" key="6">
    <source>
        <dbReference type="PROSITE-ProRule" id="PRU00169"/>
    </source>
</evidence>
<dbReference type="GO" id="GO:0005829">
    <property type="term" value="C:cytosol"/>
    <property type="evidence" value="ECO:0007669"/>
    <property type="project" value="TreeGrafter"/>
</dbReference>
<feature type="domain" description="Response regulatory" evidence="8">
    <location>
        <begin position="2"/>
        <end position="116"/>
    </location>
</feature>
<dbReference type="PANTHER" id="PTHR48111">
    <property type="entry name" value="REGULATOR OF RPOS"/>
    <property type="match status" value="1"/>
</dbReference>
<evidence type="ECO:0000256" key="7">
    <source>
        <dbReference type="PROSITE-ProRule" id="PRU01091"/>
    </source>
</evidence>
<dbReference type="GO" id="GO:0032993">
    <property type="term" value="C:protein-DNA complex"/>
    <property type="evidence" value="ECO:0007669"/>
    <property type="project" value="TreeGrafter"/>
</dbReference>
<gene>
    <name evidence="10" type="ORF">EAX62_01455</name>
</gene>
<dbReference type="Pfam" id="PF00072">
    <property type="entry name" value="Response_reg"/>
    <property type="match status" value="1"/>
</dbReference>
<evidence type="ECO:0000256" key="4">
    <source>
        <dbReference type="ARBA" id="ARBA00023125"/>
    </source>
</evidence>
<accession>A0A3M0G8Q1</accession>
<dbReference type="SMART" id="SM00448">
    <property type="entry name" value="REC"/>
    <property type="match status" value="1"/>
</dbReference>
<comment type="caution">
    <text evidence="10">The sequence shown here is derived from an EMBL/GenBank/DDBJ whole genome shotgun (WGS) entry which is preliminary data.</text>
</comment>